<gene>
    <name evidence="8" type="primary">LOC111305886</name>
</gene>
<dbReference type="AlphaFoldDB" id="A0A6P6A3C2"/>
<dbReference type="GO" id="GO:0009734">
    <property type="term" value="P:auxin-activated signaling pathway"/>
    <property type="evidence" value="ECO:0007669"/>
    <property type="project" value="InterPro"/>
</dbReference>
<dbReference type="InterPro" id="IPR018499">
    <property type="entry name" value="Tetraspanin/Peripherin"/>
</dbReference>
<feature type="transmembrane region" description="Helical" evidence="6">
    <location>
        <begin position="12"/>
        <end position="31"/>
    </location>
</feature>
<reference evidence="8" key="1">
    <citation type="submission" date="2025-08" db="UniProtKB">
        <authorList>
            <consortium name="RefSeq"/>
        </authorList>
    </citation>
    <scope>IDENTIFICATION</scope>
    <source>
        <tissue evidence="8">Fruit stalk</tissue>
    </source>
</reference>
<accession>A0A6P6A3C2</accession>
<comment type="similarity">
    <text evidence="2">Belongs to the tetraspanin (TM4SF) family.</text>
</comment>
<evidence type="ECO:0000256" key="1">
    <source>
        <dbReference type="ARBA" id="ARBA00004141"/>
    </source>
</evidence>
<feature type="transmembrane region" description="Helical" evidence="6">
    <location>
        <begin position="76"/>
        <end position="97"/>
    </location>
</feature>
<keyword evidence="5 6" id="KW-0472">Membrane</keyword>
<evidence type="ECO:0000256" key="3">
    <source>
        <dbReference type="ARBA" id="ARBA00022692"/>
    </source>
</evidence>
<feature type="transmembrane region" description="Helical" evidence="6">
    <location>
        <begin position="52"/>
        <end position="70"/>
    </location>
</feature>
<dbReference type="PANTHER" id="PTHR32191">
    <property type="entry name" value="TETRASPANIN-8-RELATED"/>
    <property type="match status" value="1"/>
</dbReference>
<dbReference type="Proteomes" id="UP000515121">
    <property type="component" value="Unplaced"/>
</dbReference>
<dbReference type="Pfam" id="PF00335">
    <property type="entry name" value="Tetraspanin"/>
    <property type="match status" value="1"/>
</dbReference>
<dbReference type="RefSeq" id="XP_022759484.1">
    <property type="nucleotide sequence ID" value="XM_022903749.1"/>
</dbReference>
<keyword evidence="7" id="KW-1185">Reference proteome</keyword>
<dbReference type="GO" id="GO:0016020">
    <property type="term" value="C:membrane"/>
    <property type="evidence" value="ECO:0007669"/>
    <property type="project" value="UniProtKB-SubCell"/>
</dbReference>
<evidence type="ECO:0000256" key="4">
    <source>
        <dbReference type="ARBA" id="ARBA00022989"/>
    </source>
</evidence>
<feature type="transmembrane region" description="Helical" evidence="6">
    <location>
        <begin position="237"/>
        <end position="258"/>
    </location>
</feature>
<name>A0A6P6A3C2_DURZI</name>
<dbReference type="GeneID" id="111305886"/>
<sequence length="272" mass="30437">MSFHLSNKLLGIINFLTFIFSIPILVAGIWLSKSGVSDCGLTADTNLIRIGALIMIVSLAGFIGSCYGVGWLLWAYLVIILLLILSGLGFTVFTFVVSHKGSGETVAGKGYKEYKLGNYSNWIQTIVNETQNWNKIKTCLVDTKVCTGFKNKYLNYTVEKFHKERLNAIQSGCCKPSNDCGFTYRSPMNRTEEKGVYSNPDCKAWDNDPTVLCFNCKSCKAGVADNMNRTLKKEATVNVVFLILLIIVYCIGCCAFWNNKRDDVYNNQVWKP</sequence>
<keyword evidence="4 6" id="KW-1133">Transmembrane helix</keyword>
<organism evidence="7 8">
    <name type="scientific">Durio zibethinus</name>
    <name type="common">Durian</name>
    <dbReference type="NCBI Taxonomy" id="66656"/>
    <lineage>
        <taxon>Eukaryota</taxon>
        <taxon>Viridiplantae</taxon>
        <taxon>Streptophyta</taxon>
        <taxon>Embryophyta</taxon>
        <taxon>Tracheophyta</taxon>
        <taxon>Spermatophyta</taxon>
        <taxon>Magnoliopsida</taxon>
        <taxon>eudicotyledons</taxon>
        <taxon>Gunneridae</taxon>
        <taxon>Pentapetalae</taxon>
        <taxon>rosids</taxon>
        <taxon>malvids</taxon>
        <taxon>Malvales</taxon>
        <taxon>Malvaceae</taxon>
        <taxon>Helicteroideae</taxon>
        <taxon>Durio</taxon>
    </lineage>
</organism>
<keyword evidence="3 6" id="KW-0812">Transmembrane</keyword>
<dbReference type="InterPro" id="IPR044991">
    <property type="entry name" value="TET_plant"/>
</dbReference>
<dbReference type="PRINTS" id="PR00259">
    <property type="entry name" value="TMFOUR"/>
</dbReference>
<comment type="subcellular location">
    <subcellularLocation>
        <location evidence="1">Membrane</location>
        <topology evidence="1">Multi-pass membrane protein</topology>
    </subcellularLocation>
</comment>
<proteinExistence type="inferred from homology"/>
<evidence type="ECO:0000256" key="6">
    <source>
        <dbReference type="SAM" id="Phobius"/>
    </source>
</evidence>
<evidence type="ECO:0000256" key="5">
    <source>
        <dbReference type="ARBA" id="ARBA00023136"/>
    </source>
</evidence>
<evidence type="ECO:0000256" key="2">
    <source>
        <dbReference type="ARBA" id="ARBA00006840"/>
    </source>
</evidence>
<dbReference type="OrthoDB" id="1892640at2759"/>
<evidence type="ECO:0000313" key="8">
    <source>
        <dbReference type="RefSeq" id="XP_022759484.1"/>
    </source>
</evidence>
<dbReference type="KEGG" id="dzi:111305886"/>
<evidence type="ECO:0000313" key="7">
    <source>
        <dbReference type="Proteomes" id="UP000515121"/>
    </source>
</evidence>
<protein>
    <submittedName>
        <fullName evidence="8">Tetraspanin-8-like</fullName>
    </submittedName>
</protein>